<evidence type="ECO:0000256" key="3">
    <source>
        <dbReference type="ARBA" id="ARBA00022801"/>
    </source>
</evidence>
<dbReference type="NCBIfam" id="TIGR00079">
    <property type="entry name" value="pept_deformyl"/>
    <property type="match status" value="1"/>
</dbReference>
<comment type="similarity">
    <text evidence="1 6">Belongs to the polypeptide deformylase family.</text>
</comment>
<accession>A0A9D1M4Q4</accession>
<dbReference type="PIRSF" id="PIRSF004749">
    <property type="entry name" value="Pep_def"/>
    <property type="match status" value="1"/>
</dbReference>
<dbReference type="CDD" id="cd00487">
    <property type="entry name" value="Pep_deformylase"/>
    <property type="match status" value="1"/>
</dbReference>
<dbReference type="FunFam" id="3.90.45.10:FF:000005">
    <property type="entry name" value="Peptide deformylase"/>
    <property type="match status" value="1"/>
</dbReference>
<dbReference type="AlphaFoldDB" id="A0A9D1M4Q4"/>
<dbReference type="SUPFAM" id="SSF56420">
    <property type="entry name" value="Peptide deformylase"/>
    <property type="match status" value="1"/>
</dbReference>
<evidence type="ECO:0000313" key="8">
    <source>
        <dbReference type="Proteomes" id="UP000824107"/>
    </source>
</evidence>
<feature type="active site" evidence="6">
    <location>
        <position position="142"/>
    </location>
</feature>
<evidence type="ECO:0000256" key="6">
    <source>
        <dbReference type="HAMAP-Rule" id="MF_00163"/>
    </source>
</evidence>
<dbReference type="PANTHER" id="PTHR10458">
    <property type="entry name" value="PEPTIDE DEFORMYLASE"/>
    <property type="match status" value="1"/>
</dbReference>
<comment type="function">
    <text evidence="6">Removes the formyl group from the N-terminal Met of newly synthesized proteins. Requires at least a dipeptide for an efficient rate of reaction. N-terminal L-methionine is a prerequisite for activity but the enzyme has broad specificity at other positions.</text>
</comment>
<feature type="binding site" evidence="6">
    <location>
        <position position="145"/>
    </location>
    <ligand>
        <name>Fe cation</name>
        <dbReference type="ChEBI" id="CHEBI:24875"/>
    </ligand>
</feature>
<gene>
    <name evidence="6" type="primary">def</name>
    <name evidence="7" type="ORF">IAD20_07100</name>
</gene>
<dbReference type="PANTHER" id="PTHR10458:SF22">
    <property type="entry name" value="PEPTIDE DEFORMYLASE"/>
    <property type="match status" value="1"/>
</dbReference>
<dbReference type="Pfam" id="PF01327">
    <property type="entry name" value="Pep_deformylase"/>
    <property type="match status" value="1"/>
</dbReference>
<dbReference type="InterPro" id="IPR036821">
    <property type="entry name" value="Peptide_deformylase_sf"/>
</dbReference>
<dbReference type="Gene3D" id="3.90.45.10">
    <property type="entry name" value="Peptide deformylase"/>
    <property type="match status" value="1"/>
</dbReference>
<sequence length="174" mass="20090">MAKLKVYEYPHPILKQKAAKVEKVDDELRRFLDDMLETMYEAVGVGLAAPQVGVSKRVVVIDAEQEDDGAGHRTGKPMYLINPEIIWRSEEKVCGEEGCLSVPDQRAEVERHAQVRVHYLDYEGKEQEILADDFLAIVIQHELDHLDGILYIDRISRLKRNMLLKKLKKHREES</sequence>
<feature type="binding site" evidence="6">
    <location>
        <position position="141"/>
    </location>
    <ligand>
        <name>Fe cation</name>
        <dbReference type="ChEBI" id="CHEBI:24875"/>
    </ligand>
</feature>
<dbReference type="InterPro" id="IPR023635">
    <property type="entry name" value="Peptide_deformylase"/>
</dbReference>
<dbReference type="GO" id="GO:0042586">
    <property type="term" value="F:peptide deformylase activity"/>
    <property type="evidence" value="ECO:0007669"/>
    <property type="project" value="UniProtKB-UniRule"/>
</dbReference>
<comment type="caution">
    <text evidence="7">The sequence shown here is derived from an EMBL/GenBank/DDBJ whole genome shotgun (WGS) entry which is preliminary data.</text>
</comment>
<reference evidence="7" key="2">
    <citation type="journal article" date="2021" name="PeerJ">
        <title>Extensive microbial diversity within the chicken gut microbiome revealed by metagenomics and culture.</title>
        <authorList>
            <person name="Gilroy R."/>
            <person name="Ravi A."/>
            <person name="Getino M."/>
            <person name="Pursley I."/>
            <person name="Horton D.L."/>
            <person name="Alikhan N.F."/>
            <person name="Baker D."/>
            <person name="Gharbi K."/>
            <person name="Hall N."/>
            <person name="Watson M."/>
            <person name="Adriaenssens E.M."/>
            <person name="Foster-Nyarko E."/>
            <person name="Jarju S."/>
            <person name="Secka A."/>
            <person name="Antonio M."/>
            <person name="Oren A."/>
            <person name="Chaudhuri R.R."/>
            <person name="La Ragione R."/>
            <person name="Hildebrand F."/>
            <person name="Pallen M.J."/>
        </authorList>
    </citation>
    <scope>NUCLEOTIDE SEQUENCE</scope>
    <source>
        <strain evidence="7">ChiW3-316</strain>
    </source>
</reference>
<comment type="catalytic activity">
    <reaction evidence="6">
        <text>N-terminal N-formyl-L-methionyl-[peptide] + H2O = N-terminal L-methionyl-[peptide] + formate</text>
        <dbReference type="Rhea" id="RHEA:24420"/>
        <dbReference type="Rhea" id="RHEA-COMP:10639"/>
        <dbReference type="Rhea" id="RHEA-COMP:10640"/>
        <dbReference type="ChEBI" id="CHEBI:15377"/>
        <dbReference type="ChEBI" id="CHEBI:15740"/>
        <dbReference type="ChEBI" id="CHEBI:49298"/>
        <dbReference type="ChEBI" id="CHEBI:64731"/>
        <dbReference type="EC" id="3.5.1.88"/>
    </reaction>
</comment>
<dbReference type="NCBIfam" id="NF001159">
    <property type="entry name" value="PRK00150.1-3"/>
    <property type="match status" value="1"/>
</dbReference>
<evidence type="ECO:0000256" key="5">
    <source>
        <dbReference type="ARBA" id="ARBA00023004"/>
    </source>
</evidence>
<feature type="binding site" evidence="6">
    <location>
        <position position="99"/>
    </location>
    <ligand>
        <name>Fe cation</name>
        <dbReference type="ChEBI" id="CHEBI:24875"/>
    </ligand>
</feature>
<keyword evidence="2 6" id="KW-0479">Metal-binding</keyword>
<evidence type="ECO:0000256" key="4">
    <source>
        <dbReference type="ARBA" id="ARBA00022917"/>
    </source>
</evidence>
<dbReference type="EC" id="3.5.1.88" evidence="6"/>
<proteinExistence type="inferred from homology"/>
<organism evidence="7 8">
    <name type="scientific">Candidatus Scatocola faecipullorum</name>
    <dbReference type="NCBI Taxonomy" id="2840917"/>
    <lineage>
        <taxon>Bacteria</taxon>
        <taxon>Pseudomonadati</taxon>
        <taxon>Pseudomonadota</taxon>
        <taxon>Alphaproteobacteria</taxon>
        <taxon>Rhodospirillales</taxon>
        <taxon>Rhodospirillaceae</taxon>
        <taxon>Rhodospirillaceae incertae sedis</taxon>
        <taxon>Candidatus Scatocola</taxon>
    </lineage>
</organism>
<evidence type="ECO:0000313" key="7">
    <source>
        <dbReference type="EMBL" id="HIU53833.1"/>
    </source>
</evidence>
<dbReference type="PRINTS" id="PR01576">
    <property type="entry name" value="PDEFORMYLASE"/>
</dbReference>
<evidence type="ECO:0000256" key="2">
    <source>
        <dbReference type="ARBA" id="ARBA00022723"/>
    </source>
</evidence>
<dbReference type="Proteomes" id="UP000824107">
    <property type="component" value="Unassembled WGS sequence"/>
</dbReference>
<name>A0A9D1M4Q4_9PROT</name>
<dbReference type="GO" id="GO:0046872">
    <property type="term" value="F:metal ion binding"/>
    <property type="evidence" value="ECO:0007669"/>
    <property type="project" value="UniProtKB-KW"/>
</dbReference>
<dbReference type="GO" id="GO:0006412">
    <property type="term" value="P:translation"/>
    <property type="evidence" value="ECO:0007669"/>
    <property type="project" value="UniProtKB-UniRule"/>
</dbReference>
<keyword evidence="3 6" id="KW-0378">Hydrolase</keyword>
<protein>
    <recommendedName>
        <fullName evidence="6">Peptide deformylase</fullName>
        <shortName evidence="6">PDF</shortName>
        <ecNumber evidence="6">3.5.1.88</ecNumber>
    </recommendedName>
    <alternativeName>
        <fullName evidence="6">Polypeptide deformylase</fullName>
    </alternativeName>
</protein>
<reference evidence="7" key="1">
    <citation type="submission" date="2020-10" db="EMBL/GenBank/DDBJ databases">
        <authorList>
            <person name="Gilroy R."/>
        </authorList>
    </citation>
    <scope>NUCLEOTIDE SEQUENCE</scope>
    <source>
        <strain evidence="7">ChiW3-316</strain>
    </source>
</reference>
<keyword evidence="4 6" id="KW-0648">Protein biosynthesis</keyword>
<keyword evidence="5 6" id="KW-0408">Iron</keyword>
<dbReference type="EMBL" id="DVNC01000050">
    <property type="protein sequence ID" value="HIU53833.1"/>
    <property type="molecule type" value="Genomic_DNA"/>
</dbReference>
<dbReference type="HAMAP" id="MF_00163">
    <property type="entry name" value="Pep_deformylase"/>
    <property type="match status" value="1"/>
</dbReference>
<evidence type="ECO:0000256" key="1">
    <source>
        <dbReference type="ARBA" id="ARBA00010759"/>
    </source>
</evidence>
<comment type="cofactor">
    <cofactor evidence="6">
        <name>Fe(2+)</name>
        <dbReference type="ChEBI" id="CHEBI:29033"/>
    </cofactor>
    <text evidence="6">Binds 1 Fe(2+) ion.</text>
</comment>